<protein>
    <submittedName>
        <fullName evidence="1">Uncharacterized protein</fullName>
    </submittedName>
</protein>
<dbReference type="AlphaFoldDB" id="A0A077UH08"/>
<gene>
    <name evidence="1" type="ORF">ERS140147_00009</name>
</gene>
<proteinExistence type="predicted"/>
<dbReference type="EMBL" id="CCEH01000001">
    <property type="protein sequence ID" value="CDR26457.1"/>
    <property type="molecule type" value="Genomic_DNA"/>
</dbReference>
<organism evidence="1 2">
    <name type="scientific">Staphylococcus schweitzeri</name>
    <dbReference type="NCBI Taxonomy" id="1654388"/>
    <lineage>
        <taxon>Bacteria</taxon>
        <taxon>Bacillati</taxon>
        <taxon>Bacillota</taxon>
        <taxon>Bacilli</taxon>
        <taxon>Bacillales</taxon>
        <taxon>Staphylococcaceae</taxon>
        <taxon>Staphylococcus</taxon>
    </lineage>
</organism>
<evidence type="ECO:0000313" key="1">
    <source>
        <dbReference type="EMBL" id="CDR26457.1"/>
    </source>
</evidence>
<evidence type="ECO:0000313" key="2">
    <source>
        <dbReference type="Proteomes" id="UP000044616"/>
    </source>
</evidence>
<reference evidence="1 2" key="1">
    <citation type="submission" date="2014-05" db="EMBL/GenBank/DDBJ databases">
        <authorList>
            <person name="Aslett A.Martin."/>
            <person name="De Silva Nishadi"/>
        </authorList>
    </citation>
    <scope>NUCLEOTIDE SEQUENCE [LARGE SCALE GENOMIC DNA]</scope>
</reference>
<sequence length="61" mass="7094">MTPYKVSFVVKSQVDGHVIYKPVYHLRAADKGEAKLKIIERMNKRYAFEDVAIEIVKVEEI</sequence>
<dbReference type="RefSeq" id="WP_047528757.1">
    <property type="nucleotide sequence ID" value="NZ_CCEH01000001.1"/>
</dbReference>
<accession>A0A077UH08</accession>
<dbReference type="Proteomes" id="UP000044616">
    <property type="component" value="Unassembled WGS sequence"/>
</dbReference>
<name>A0A077UH08_9STAP</name>